<evidence type="ECO:0000256" key="1">
    <source>
        <dbReference type="SAM" id="MobiDB-lite"/>
    </source>
</evidence>
<proteinExistence type="predicted"/>
<evidence type="ECO:0000259" key="2">
    <source>
        <dbReference type="Pfam" id="PF26297"/>
    </source>
</evidence>
<accession>A0A1H3CZS6</accession>
<dbReference type="AlphaFoldDB" id="A0A1H3CZS6"/>
<dbReference type="STRING" id="660517.SAMN04487946_101254"/>
<dbReference type="Proteomes" id="UP000199170">
    <property type="component" value="Unassembled WGS sequence"/>
</dbReference>
<sequence>MSEYVVDVKPSARRTNAAAGNLVQRSGSRHRFDSRADAETWAAGLTAQGGSTVWVRTANPDDRSDADAYLIGRRTRHHGSEAADAAGGRTSDTGEQAGLDGDPVAES</sequence>
<feature type="region of interest" description="Disordered" evidence="1">
    <location>
        <begin position="56"/>
        <end position="107"/>
    </location>
</feature>
<feature type="domain" description="DUF8081" evidence="2">
    <location>
        <begin position="4"/>
        <end position="72"/>
    </location>
</feature>
<dbReference type="Pfam" id="PF26297">
    <property type="entry name" value="DUF8081"/>
    <property type="match status" value="1"/>
</dbReference>
<dbReference type="OrthoDB" id="291179at2157"/>
<gene>
    <name evidence="3" type="ORF">SAMN04487946_101254</name>
</gene>
<name>A0A1H3CZS6_9EURY</name>
<dbReference type="RefSeq" id="WP_175454525.1">
    <property type="nucleotide sequence ID" value="NZ_FNPB01000001.1"/>
</dbReference>
<organism evidence="3 4">
    <name type="scientific">Halobellus clavatus</name>
    <dbReference type="NCBI Taxonomy" id="660517"/>
    <lineage>
        <taxon>Archaea</taxon>
        <taxon>Methanobacteriati</taxon>
        <taxon>Methanobacteriota</taxon>
        <taxon>Stenosarchaea group</taxon>
        <taxon>Halobacteria</taxon>
        <taxon>Halobacteriales</taxon>
        <taxon>Haloferacaceae</taxon>
        <taxon>Halobellus</taxon>
    </lineage>
</organism>
<evidence type="ECO:0000313" key="4">
    <source>
        <dbReference type="Proteomes" id="UP000199170"/>
    </source>
</evidence>
<protein>
    <recommendedName>
        <fullName evidence="2">DUF8081 domain-containing protein</fullName>
    </recommendedName>
</protein>
<keyword evidence="4" id="KW-1185">Reference proteome</keyword>
<reference evidence="4" key="1">
    <citation type="submission" date="2016-10" db="EMBL/GenBank/DDBJ databases">
        <authorList>
            <person name="Varghese N."/>
            <person name="Submissions S."/>
        </authorList>
    </citation>
    <scope>NUCLEOTIDE SEQUENCE [LARGE SCALE GENOMIC DNA]</scope>
    <source>
        <strain evidence="4">CGMCC 1.10118</strain>
    </source>
</reference>
<dbReference type="InterPro" id="IPR058394">
    <property type="entry name" value="DUF8081"/>
</dbReference>
<evidence type="ECO:0000313" key="3">
    <source>
        <dbReference type="EMBL" id="SDX58939.1"/>
    </source>
</evidence>
<dbReference type="EMBL" id="FNPB01000001">
    <property type="protein sequence ID" value="SDX58939.1"/>
    <property type="molecule type" value="Genomic_DNA"/>
</dbReference>